<gene>
    <name evidence="2" type="ORF">HaLaN_31584</name>
</gene>
<evidence type="ECO:0000313" key="2">
    <source>
        <dbReference type="EMBL" id="GFH32374.1"/>
    </source>
</evidence>
<dbReference type="Proteomes" id="UP000485058">
    <property type="component" value="Unassembled WGS sequence"/>
</dbReference>
<feature type="compositionally biased region" description="Basic residues" evidence="1">
    <location>
        <begin position="46"/>
        <end position="58"/>
    </location>
</feature>
<accession>A0A6A0AK38</accession>
<feature type="non-terminal residue" evidence="2">
    <location>
        <position position="1"/>
    </location>
</feature>
<reference evidence="2 3" key="1">
    <citation type="submission" date="2020-02" db="EMBL/GenBank/DDBJ databases">
        <title>Draft genome sequence of Haematococcus lacustris strain NIES-144.</title>
        <authorList>
            <person name="Morimoto D."/>
            <person name="Nakagawa S."/>
            <person name="Yoshida T."/>
            <person name="Sawayama S."/>
        </authorList>
    </citation>
    <scope>NUCLEOTIDE SEQUENCE [LARGE SCALE GENOMIC DNA]</scope>
    <source>
        <strain evidence="2 3">NIES-144</strain>
    </source>
</reference>
<comment type="caution">
    <text evidence="2">The sequence shown here is derived from an EMBL/GenBank/DDBJ whole genome shotgun (WGS) entry which is preliminary data.</text>
</comment>
<name>A0A6A0AK38_HAELA</name>
<organism evidence="2 3">
    <name type="scientific">Haematococcus lacustris</name>
    <name type="common">Green alga</name>
    <name type="synonym">Haematococcus pluvialis</name>
    <dbReference type="NCBI Taxonomy" id="44745"/>
    <lineage>
        <taxon>Eukaryota</taxon>
        <taxon>Viridiplantae</taxon>
        <taxon>Chlorophyta</taxon>
        <taxon>core chlorophytes</taxon>
        <taxon>Chlorophyceae</taxon>
        <taxon>CS clade</taxon>
        <taxon>Chlamydomonadales</taxon>
        <taxon>Haematococcaceae</taxon>
        <taxon>Haematococcus</taxon>
    </lineage>
</organism>
<evidence type="ECO:0000256" key="1">
    <source>
        <dbReference type="SAM" id="MobiDB-lite"/>
    </source>
</evidence>
<keyword evidence="3" id="KW-1185">Reference proteome</keyword>
<sequence length="58" mass="6188">CDEAPLDYTQLKAEAKARLKALSKAAKRKKGADDEVGASLGDKGKDKAKKSRKGGKKE</sequence>
<protein>
    <submittedName>
        <fullName evidence="2">Uncharacterized protein</fullName>
    </submittedName>
</protein>
<feature type="region of interest" description="Disordered" evidence="1">
    <location>
        <begin position="22"/>
        <end position="58"/>
    </location>
</feature>
<proteinExistence type="predicted"/>
<feature type="non-terminal residue" evidence="2">
    <location>
        <position position="58"/>
    </location>
</feature>
<dbReference type="AlphaFoldDB" id="A0A6A0AK38"/>
<dbReference type="EMBL" id="BLLF01006575">
    <property type="protein sequence ID" value="GFH32374.1"/>
    <property type="molecule type" value="Genomic_DNA"/>
</dbReference>
<evidence type="ECO:0000313" key="3">
    <source>
        <dbReference type="Proteomes" id="UP000485058"/>
    </source>
</evidence>